<dbReference type="InterPro" id="IPR011109">
    <property type="entry name" value="DNA_bind_recombinase_dom"/>
</dbReference>
<proteinExistence type="predicted"/>
<dbReference type="InterPro" id="IPR038109">
    <property type="entry name" value="DNA_bind_recomb_sf"/>
</dbReference>
<dbReference type="Proteomes" id="UP001196565">
    <property type="component" value="Unassembled WGS sequence"/>
</dbReference>
<dbReference type="Pfam" id="PF00239">
    <property type="entry name" value="Resolvase"/>
    <property type="match status" value="1"/>
</dbReference>
<dbReference type="Gene3D" id="3.90.1750.20">
    <property type="entry name" value="Putative Large Serine Recombinase, Chain B, Domain 2"/>
    <property type="match status" value="1"/>
</dbReference>
<feature type="domain" description="Recombinase" evidence="2">
    <location>
        <begin position="180"/>
        <end position="284"/>
    </location>
</feature>
<dbReference type="InterPro" id="IPR036162">
    <property type="entry name" value="Resolvase-like_N_sf"/>
</dbReference>
<dbReference type="SUPFAM" id="SSF53041">
    <property type="entry name" value="Resolvase-like"/>
    <property type="match status" value="1"/>
</dbReference>
<dbReference type="InterPro" id="IPR006119">
    <property type="entry name" value="Resolv_N"/>
</dbReference>
<comment type="caution">
    <text evidence="3">The sequence shown here is derived from an EMBL/GenBank/DDBJ whole genome shotgun (WGS) entry which is preliminary data.</text>
</comment>
<sequence>MSRRKPPADEVMPATTKKLRCAVYTRKSTDEGLDKEFNTLDAQRESCEAYVASQRAEGWTLVRDRYDDGGFSGGTLERPALQRLLRDIQADLVDVIVVYKIDRLSRSLMDFAKLVEVMDAHGVTFVSVTQSFNTTTSMGRLTLNILLSFAQYEREIIGERIRDKVAASKARGMWMGGKVPLGYDVVDRKLIVSEPEAVRVRRVFELFVETGSGVETVHRLQAEGIASRSGKLLDKGDVYKALNLRTYVGEVTHKGNVYRGEHEAIVPRDLWDRAHAILQVSPRTRAAQNRQHAPALLKGLIFGMDGRALSPTHAVKNGRRYRYYVAQRVLKADTAVDDSIVRRVSAAQIEGAVISQVRALLRQPEIVVGTWLAARREAPNLTEREVRDALHRLDPLWEELFPAEQARIVRALVERVVVGPAGADIRLRVEGLAGLVRDLGAIAPDALRAAA</sequence>
<protein>
    <submittedName>
        <fullName evidence="3">Recombinase family protein</fullName>
    </submittedName>
</protein>
<dbReference type="Pfam" id="PF07508">
    <property type="entry name" value="Recombinase"/>
    <property type="match status" value="1"/>
</dbReference>
<evidence type="ECO:0000313" key="4">
    <source>
        <dbReference type="Proteomes" id="UP001196565"/>
    </source>
</evidence>
<dbReference type="PANTHER" id="PTHR30461">
    <property type="entry name" value="DNA-INVERTASE FROM LAMBDOID PROPHAGE"/>
    <property type="match status" value="1"/>
</dbReference>
<organism evidence="3 4">
    <name type="scientific">Roseomonas alba</name>
    <dbReference type="NCBI Taxonomy" id="2846776"/>
    <lineage>
        <taxon>Bacteria</taxon>
        <taxon>Pseudomonadati</taxon>
        <taxon>Pseudomonadota</taxon>
        <taxon>Alphaproteobacteria</taxon>
        <taxon>Acetobacterales</taxon>
        <taxon>Roseomonadaceae</taxon>
        <taxon>Roseomonas</taxon>
    </lineage>
</organism>
<evidence type="ECO:0000313" key="3">
    <source>
        <dbReference type="EMBL" id="MBW6400319.1"/>
    </source>
</evidence>
<dbReference type="InterPro" id="IPR050639">
    <property type="entry name" value="SSR_resolvase"/>
</dbReference>
<reference evidence="3 4" key="1">
    <citation type="submission" date="2021-07" db="EMBL/GenBank/DDBJ databases">
        <authorList>
            <person name="So Y."/>
        </authorList>
    </citation>
    <scope>NUCLEOTIDE SEQUENCE [LARGE SCALE GENOMIC DNA]</scope>
    <source>
        <strain evidence="3 4">HJA6</strain>
    </source>
</reference>
<dbReference type="PANTHER" id="PTHR30461:SF23">
    <property type="entry name" value="DNA RECOMBINASE-RELATED"/>
    <property type="match status" value="1"/>
</dbReference>
<dbReference type="Gene3D" id="3.40.50.1390">
    <property type="entry name" value="Resolvase, N-terminal catalytic domain"/>
    <property type="match status" value="1"/>
</dbReference>
<keyword evidence="4" id="KW-1185">Reference proteome</keyword>
<evidence type="ECO:0000259" key="1">
    <source>
        <dbReference type="PROSITE" id="PS51736"/>
    </source>
</evidence>
<dbReference type="PROSITE" id="PS51737">
    <property type="entry name" value="RECOMBINASE_DNA_BIND"/>
    <property type="match status" value="1"/>
</dbReference>
<feature type="domain" description="Resolvase/invertase-type recombinase catalytic" evidence="1">
    <location>
        <begin position="20"/>
        <end position="172"/>
    </location>
</feature>
<dbReference type="CDD" id="cd03768">
    <property type="entry name" value="SR_ResInv"/>
    <property type="match status" value="1"/>
</dbReference>
<dbReference type="RefSeq" id="WP_219764911.1">
    <property type="nucleotide sequence ID" value="NZ_JAHYBZ010000007.1"/>
</dbReference>
<dbReference type="SMART" id="SM00857">
    <property type="entry name" value="Resolvase"/>
    <property type="match status" value="1"/>
</dbReference>
<dbReference type="PROSITE" id="PS51736">
    <property type="entry name" value="RECOMBINASES_3"/>
    <property type="match status" value="1"/>
</dbReference>
<gene>
    <name evidence="3" type="ORF">KPL78_20835</name>
</gene>
<name>A0ABS7ADD3_9PROT</name>
<accession>A0ABS7ADD3</accession>
<dbReference type="EMBL" id="JAHYBZ010000007">
    <property type="protein sequence ID" value="MBW6400319.1"/>
    <property type="molecule type" value="Genomic_DNA"/>
</dbReference>
<evidence type="ECO:0000259" key="2">
    <source>
        <dbReference type="PROSITE" id="PS51737"/>
    </source>
</evidence>